<organism evidence="1 2">
    <name type="scientific">Rhizobium sullae</name>
    <name type="common">Rhizobium hedysari</name>
    <dbReference type="NCBI Taxonomy" id="50338"/>
    <lineage>
        <taxon>Bacteria</taxon>
        <taxon>Pseudomonadati</taxon>
        <taxon>Pseudomonadota</taxon>
        <taxon>Alphaproteobacteria</taxon>
        <taxon>Hyphomicrobiales</taxon>
        <taxon>Rhizobiaceae</taxon>
        <taxon>Rhizobium/Agrobacterium group</taxon>
        <taxon>Rhizobium</taxon>
    </lineage>
</organism>
<evidence type="ECO:0000313" key="1">
    <source>
        <dbReference type="EMBL" id="UWU12857.1"/>
    </source>
</evidence>
<keyword evidence="2" id="KW-1185">Reference proteome</keyword>
<dbReference type="Proteomes" id="UP001060123">
    <property type="component" value="Chromosome"/>
</dbReference>
<evidence type="ECO:0000313" key="2">
    <source>
        <dbReference type="Proteomes" id="UP001060123"/>
    </source>
</evidence>
<reference evidence="1" key="1">
    <citation type="submission" date="2022-09" db="EMBL/GenBank/DDBJ databases">
        <title>Australian commercial rhizobial inoculants.</title>
        <authorList>
            <person name="Kohlmeier M.G."/>
            <person name="O'Hara G.W."/>
            <person name="Colombi E."/>
            <person name="Ramsay J.P."/>
            <person name="Terpolilli J."/>
        </authorList>
    </citation>
    <scope>NUCLEOTIDE SEQUENCE</scope>
    <source>
        <strain evidence="1">WSM1592</strain>
    </source>
</reference>
<dbReference type="RefSeq" id="WP_156915205.1">
    <property type="nucleotide sequence ID" value="NZ_CP104143.1"/>
</dbReference>
<accession>A0ABY5XE86</accession>
<name>A0ABY5XE86_RHISU</name>
<sequence>MALESVPSRALGEDMPTCQQMRRGISLASGKRVALCILIAVANTISLNEESRASSSALTAKLRMVCGRSDVVWNYIVSVMGEKKAIVNYSNPGKQGETIRHFLLYGDKSWVLIYDFFRQGRPSAEDQACIVASGTHKTAYEATDLLVDSLPEDWIGERLNDVPPPQLDRMPQYQLDRIPQ</sequence>
<dbReference type="EMBL" id="CP104143">
    <property type="protein sequence ID" value="UWU12857.1"/>
    <property type="molecule type" value="Genomic_DNA"/>
</dbReference>
<gene>
    <name evidence="1" type="ORF">N2599_11810</name>
</gene>
<proteinExistence type="predicted"/>
<protein>
    <submittedName>
        <fullName evidence="1">Uncharacterized protein</fullName>
    </submittedName>
</protein>